<reference evidence="4" key="1">
    <citation type="journal article" date="2020" name="Nature">
        <title>Giant virus diversity and host interactions through global metagenomics.</title>
        <authorList>
            <person name="Schulz F."/>
            <person name="Roux S."/>
            <person name="Paez-Espino D."/>
            <person name="Jungbluth S."/>
            <person name="Walsh D.A."/>
            <person name="Denef V.J."/>
            <person name="McMahon K.D."/>
            <person name="Konstantinidis K.T."/>
            <person name="Eloe-Fadrosh E.A."/>
            <person name="Kyrpides N.C."/>
            <person name="Woyke T."/>
        </authorList>
    </citation>
    <scope>NUCLEOTIDE SEQUENCE</scope>
    <source>
        <strain evidence="4">GVMAG-M-3300027791-30</strain>
    </source>
</reference>
<dbReference type="PANTHER" id="PTHR21461:SF69">
    <property type="entry name" value="GLYCOSYLTRANSFERASE FAMILY 92 PROTEIN"/>
    <property type="match status" value="1"/>
</dbReference>
<proteinExistence type="predicted"/>
<dbReference type="GO" id="GO:0016020">
    <property type="term" value="C:membrane"/>
    <property type="evidence" value="ECO:0007669"/>
    <property type="project" value="UniProtKB-SubCell"/>
</dbReference>
<evidence type="ECO:0000313" key="4">
    <source>
        <dbReference type="EMBL" id="QHU28720.1"/>
    </source>
</evidence>
<dbReference type="EMBL" id="MN740474">
    <property type="protein sequence ID" value="QHU28720.1"/>
    <property type="molecule type" value="Genomic_DNA"/>
</dbReference>
<dbReference type="Pfam" id="PF13704">
    <property type="entry name" value="Glyco_tranf_2_4"/>
    <property type="match status" value="1"/>
</dbReference>
<dbReference type="AlphaFoldDB" id="A0A6C0LEB6"/>
<accession>A0A6C0LEB6</accession>
<evidence type="ECO:0000256" key="2">
    <source>
        <dbReference type="ARBA" id="ARBA00022692"/>
    </source>
</evidence>
<organism evidence="4">
    <name type="scientific">viral metagenome</name>
    <dbReference type="NCBI Taxonomy" id="1070528"/>
    <lineage>
        <taxon>unclassified sequences</taxon>
        <taxon>metagenomes</taxon>
        <taxon>organismal metagenomes</taxon>
    </lineage>
</organism>
<sequence>MNNSKNNITLFACAKNEHDYIYEWIYYHLKIGFDHIYICDTSDDNNMKSCTFNTDSRITLLHEPLHGKEFGPLQPIFQTKYNNEIFKSMYKWCAFIDVDEFIVPKKHANIKDLLNSINFDIGSLGINWVLFGNNNKEKKEKEPVIKRFTKCKNVYDRHIKSIVNTNSVNYCNNPHFAFLSQGNQVNEKGKQYNQGPWQENSSVDLIQINHHVVKSTEEYLIRTKNHHCRDTNIKDNSHFNYHNCNDIEDNTAYNILMSNSYHSDMNELDYEFYIQYYDDLLVNGIFNKELAYNHFISDGKKENRICNLNFNYYYYKIHNKDLENLSNIELWNHFKNNGLTENRKYKINN</sequence>
<dbReference type="PANTHER" id="PTHR21461">
    <property type="entry name" value="GLYCOSYLTRANSFERASE FAMILY 92 PROTEIN"/>
    <property type="match status" value="1"/>
</dbReference>
<name>A0A6C0LEB6_9ZZZZ</name>
<evidence type="ECO:0000256" key="1">
    <source>
        <dbReference type="ARBA" id="ARBA00004167"/>
    </source>
</evidence>
<evidence type="ECO:0000256" key="3">
    <source>
        <dbReference type="ARBA" id="ARBA00022989"/>
    </source>
</evidence>
<dbReference type="GO" id="GO:0005737">
    <property type="term" value="C:cytoplasm"/>
    <property type="evidence" value="ECO:0007669"/>
    <property type="project" value="TreeGrafter"/>
</dbReference>
<protein>
    <recommendedName>
        <fullName evidence="5">Glycosyltransferase family 92 protein</fullName>
    </recommendedName>
</protein>
<comment type="subcellular location">
    <subcellularLocation>
        <location evidence="1">Membrane</location>
        <topology evidence="1">Single-pass membrane protein</topology>
    </subcellularLocation>
</comment>
<keyword evidence="3" id="KW-1133">Transmembrane helix</keyword>
<keyword evidence="3" id="KW-0472">Membrane</keyword>
<evidence type="ECO:0008006" key="5">
    <source>
        <dbReference type="Google" id="ProtNLM"/>
    </source>
</evidence>
<keyword evidence="2" id="KW-0812">Transmembrane</keyword>
<dbReference type="GO" id="GO:0016757">
    <property type="term" value="F:glycosyltransferase activity"/>
    <property type="evidence" value="ECO:0007669"/>
    <property type="project" value="TreeGrafter"/>
</dbReference>